<feature type="signal peptide" evidence="1">
    <location>
        <begin position="1"/>
        <end position="31"/>
    </location>
</feature>
<evidence type="ECO:0000256" key="1">
    <source>
        <dbReference type="SAM" id="SignalP"/>
    </source>
</evidence>
<gene>
    <name evidence="2" type="ORF">rCG_60211</name>
</gene>
<dbReference type="EMBL" id="CH473950">
    <property type="protein sequence ID" value="EDM15742.1"/>
    <property type="molecule type" value="Genomic_DNA"/>
</dbReference>
<name>A6HSY0_RAT</name>
<evidence type="ECO:0000313" key="3">
    <source>
        <dbReference type="Proteomes" id="UP000234681"/>
    </source>
</evidence>
<reference evidence="2 3" key="1">
    <citation type="submission" date="2005-09" db="EMBL/GenBank/DDBJ databases">
        <authorList>
            <person name="Mural R.J."/>
            <person name="Li P.W."/>
            <person name="Adams M.D."/>
            <person name="Amanatides P.G."/>
            <person name="Baden-Tillson H."/>
            <person name="Barnstead M."/>
            <person name="Chin S.H."/>
            <person name="Dew I."/>
            <person name="Evans C.A."/>
            <person name="Ferriera S."/>
            <person name="Flanigan M."/>
            <person name="Fosler C."/>
            <person name="Glodek A."/>
            <person name="Gu Z."/>
            <person name="Holt R.A."/>
            <person name="Jennings D."/>
            <person name="Kraft C.L."/>
            <person name="Lu F."/>
            <person name="Nguyen T."/>
            <person name="Nusskern D.R."/>
            <person name="Pfannkoch C.M."/>
            <person name="Sitter C."/>
            <person name="Sutton G.G."/>
            <person name="Venter J.C."/>
            <person name="Wang Z."/>
            <person name="Woodage T."/>
            <person name="Zheng X.H."/>
            <person name="Zhong F."/>
        </authorList>
    </citation>
    <scope>NUCLEOTIDE SEQUENCE [LARGE SCALE GENOMIC DNA]</scope>
    <source>
        <strain>BN</strain>
        <strain evidence="3">Sprague-Dawley</strain>
    </source>
</reference>
<proteinExistence type="predicted"/>
<organism evidence="2 3">
    <name type="scientific">Rattus norvegicus</name>
    <name type="common">Rat</name>
    <dbReference type="NCBI Taxonomy" id="10116"/>
    <lineage>
        <taxon>Eukaryota</taxon>
        <taxon>Metazoa</taxon>
        <taxon>Chordata</taxon>
        <taxon>Craniata</taxon>
        <taxon>Vertebrata</taxon>
        <taxon>Euteleostomi</taxon>
        <taxon>Mammalia</taxon>
        <taxon>Eutheria</taxon>
        <taxon>Euarchontoglires</taxon>
        <taxon>Glires</taxon>
        <taxon>Rodentia</taxon>
        <taxon>Myomorpha</taxon>
        <taxon>Muroidea</taxon>
        <taxon>Muridae</taxon>
        <taxon>Murinae</taxon>
        <taxon>Rattus</taxon>
    </lineage>
</organism>
<protein>
    <submittedName>
        <fullName evidence="2">RCG60211</fullName>
    </submittedName>
</protein>
<sequence>MKKKAKQSGGMALGLWFGYSLLVFLLPAVQGSRPVATPALTNTIYPSTKAPGRGWGDLNFSLPYMMQGLQEGFVPRTSRP</sequence>
<feature type="chain" id="PRO_5039954456" evidence="1">
    <location>
        <begin position="32"/>
        <end position="80"/>
    </location>
</feature>
<keyword evidence="1" id="KW-0732">Signal</keyword>
<dbReference type="AlphaFoldDB" id="A6HSY0"/>
<evidence type="ECO:0000313" key="2">
    <source>
        <dbReference type="EMBL" id="EDM15742.1"/>
    </source>
</evidence>
<dbReference type="Proteomes" id="UP000234681">
    <property type="component" value="Chromosome 7"/>
</dbReference>
<accession>A6HSY0</accession>